<evidence type="ECO:0000256" key="8">
    <source>
        <dbReference type="SAM" id="MobiDB-lite"/>
    </source>
</evidence>
<dbReference type="CDD" id="cd00063">
    <property type="entry name" value="FN3"/>
    <property type="match status" value="2"/>
</dbReference>
<dbReference type="PANTHER" id="PTHR23037">
    <property type="entry name" value="CYTOKINE RECEPTOR"/>
    <property type="match status" value="1"/>
</dbReference>
<feature type="compositionally biased region" description="Basic and acidic residues" evidence="8">
    <location>
        <begin position="571"/>
        <end position="586"/>
    </location>
</feature>
<proteinExistence type="predicted"/>
<feature type="signal peptide" evidence="10">
    <location>
        <begin position="1"/>
        <end position="17"/>
    </location>
</feature>
<reference evidence="12" key="1">
    <citation type="submission" date="2021-04" db="EMBL/GenBank/DDBJ databases">
        <authorList>
            <consortium name="Wellcome Sanger Institute Data Sharing"/>
        </authorList>
    </citation>
    <scope>NUCLEOTIDE SEQUENCE [LARGE SCALE GENOMIC DNA]</scope>
</reference>
<evidence type="ECO:0000256" key="9">
    <source>
        <dbReference type="SAM" id="Phobius"/>
    </source>
</evidence>
<accession>A0A3Q1IY60</accession>
<dbReference type="Gene3D" id="2.60.40.10">
    <property type="entry name" value="Immunoglobulins"/>
    <property type="match status" value="4"/>
</dbReference>
<feature type="chain" id="PRO_5018625602" description="Fibronectin type-III domain-containing protein" evidence="10">
    <location>
        <begin position="18"/>
        <end position="693"/>
    </location>
</feature>
<name>A0A3Q1IY60_ANATE</name>
<dbReference type="OrthoDB" id="8906725at2759"/>
<evidence type="ECO:0000256" key="5">
    <source>
        <dbReference type="ARBA" id="ARBA00023136"/>
    </source>
</evidence>
<dbReference type="RefSeq" id="XP_026209466.1">
    <property type="nucleotide sequence ID" value="XM_026353681.1"/>
</dbReference>
<dbReference type="GO" id="GO:0004896">
    <property type="term" value="F:cytokine receptor activity"/>
    <property type="evidence" value="ECO:0007669"/>
    <property type="project" value="TreeGrafter"/>
</dbReference>
<feature type="domain" description="Fibronectin type-III" evidence="11">
    <location>
        <begin position="128"/>
        <end position="224"/>
    </location>
</feature>
<keyword evidence="5 9" id="KW-0472">Membrane</keyword>
<keyword evidence="13" id="KW-1185">Reference proteome</keyword>
<feature type="transmembrane region" description="Helical" evidence="9">
    <location>
        <begin position="434"/>
        <end position="454"/>
    </location>
</feature>
<dbReference type="GeneID" id="113158016"/>
<evidence type="ECO:0000256" key="3">
    <source>
        <dbReference type="ARBA" id="ARBA00022729"/>
    </source>
</evidence>
<evidence type="ECO:0000313" key="12">
    <source>
        <dbReference type="Ensembl" id="ENSATEP00000008521.1"/>
    </source>
</evidence>
<reference evidence="12" key="2">
    <citation type="submission" date="2025-08" db="UniProtKB">
        <authorList>
            <consortium name="Ensembl"/>
        </authorList>
    </citation>
    <scope>IDENTIFICATION</scope>
</reference>
<keyword evidence="2 9" id="KW-0812">Transmembrane</keyword>
<dbReference type="SUPFAM" id="SSF49265">
    <property type="entry name" value="Fibronectin type III"/>
    <property type="match status" value="4"/>
</dbReference>
<evidence type="ECO:0000256" key="6">
    <source>
        <dbReference type="ARBA" id="ARBA00023170"/>
    </source>
</evidence>
<evidence type="ECO:0000313" key="13">
    <source>
        <dbReference type="Proteomes" id="UP000265040"/>
    </source>
</evidence>
<evidence type="ECO:0000256" key="1">
    <source>
        <dbReference type="ARBA" id="ARBA00004479"/>
    </source>
</evidence>
<dbReference type="SMART" id="SM00060">
    <property type="entry name" value="FN3"/>
    <property type="match status" value="3"/>
</dbReference>
<dbReference type="OMA" id="WHTKEDF"/>
<dbReference type="RefSeq" id="XP_026209458.1">
    <property type="nucleotide sequence ID" value="XM_026353673.2"/>
</dbReference>
<dbReference type="Proteomes" id="UP000265040">
    <property type="component" value="Chromosome 8"/>
</dbReference>
<dbReference type="InterPro" id="IPR013783">
    <property type="entry name" value="Ig-like_fold"/>
</dbReference>
<dbReference type="CTD" id="1439"/>
<dbReference type="AlphaFoldDB" id="A0A3Q1IY60"/>
<dbReference type="PANTHER" id="PTHR23037:SF41">
    <property type="entry name" value="COLONY STIMULATING FACTOR 2 RECEPTOR, BETA, LOW-AFFINITY (GRANULOCYTE-MACROPHAGE) PRECURSOR"/>
    <property type="match status" value="1"/>
</dbReference>
<keyword evidence="7" id="KW-0325">Glycoprotein</keyword>
<evidence type="ECO:0000259" key="11">
    <source>
        <dbReference type="PROSITE" id="PS50853"/>
    </source>
</evidence>
<keyword evidence="3 10" id="KW-0732">Signal</keyword>
<organism evidence="12 13">
    <name type="scientific">Anabas testudineus</name>
    <name type="common">Climbing perch</name>
    <name type="synonym">Anthias testudineus</name>
    <dbReference type="NCBI Taxonomy" id="64144"/>
    <lineage>
        <taxon>Eukaryota</taxon>
        <taxon>Metazoa</taxon>
        <taxon>Chordata</taxon>
        <taxon>Craniata</taxon>
        <taxon>Vertebrata</taxon>
        <taxon>Euteleostomi</taxon>
        <taxon>Actinopterygii</taxon>
        <taxon>Neopterygii</taxon>
        <taxon>Teleostei</taxon>
        <taxon>Neoteleostei</taxon>
        <taxon>Acanthomorphata</taxon>
        <taxon>Anabantaria</taxon>
        <taxon>Anabantiformes</taxon>
        <taxon>Anabantoidei</taxon>
        <taxon>Anabantidae</taxon>
        <taxon>Anabas</taxon>
    </lineage>
</organism>
<feature type="region of interest" description="Disordered" evidence="8">
    <location>
        <begin position="625"/>
        <end position="693"/>
    </location>
</feature>
<dbReference type="InterPro" id="IPR036116">
    <property type="entry name" value="FN3_sf"/>
</dbReference>
<evidence type="ECO:0000256" key="10">
    <source>
        <dbReference type="SAM" id="SignalP"/>
    </source>
</evidence>
<evidence type="ECO:0000256" key="2">
    <source>
        <dbReference type="ARBA" id="ARBA00022692"/>
    </source>
</evidence>
<sequence length="693" mass="78214">MTHLLWLVLWSVHHCLALSLDPDNCSFHESSSAHNVSPLLESLECYNDYQSYIYCQWKENTTLQLWLKTKNGRELCELYGTVQCKIKPLSLAIGIKHTFFFLNNETPAVCSSAAHGAVHLSQHLRARPPVDLSTHDAADGGRWISWSSPYPSSSSLNKNLTYQLSYRTDTQDNWKTVDVTNTRLKLEKQSLLPGQRYEAKARTRASVGKWSDWTPVVTWKSEDDTGQPPRLHCVLDGETEVTCSWEVSRDLARFIYYQLNCQHNQTPLLEGCCVNPTVTSDLRGTVLTYSCSVNVTDPAHLKLELQPKHISKTFDAFQHIKPKQPEQVEVKKKDGNWVVEWTQPHMNLNLNYQVCYYMTQDEQGSSTYVNRTTLDLIIPGESLVPSQQYQVKVRSLVDPGYGSTYEGIPSEWTEPKNWTSHSTALTEAWSVTNFLYFLISVFVAVVFLIFYCSFPSCQRRIILWVDSVPSPGKSKILSELKSATSGTFMQNDDDTICNVLHFDTVSTCSSDVSLWPIKDTDKNSLEPDEGFWNEENLLPLAEKANHSDTSSMSFSGPYIFCQKSHPIHMSADSKSEGEVKEDKSSPDDSPSPVNFALFGEGYVCLPSRTMSRSTQDLVSHSEANKNTHMYDSPEQNPQCPDTSMWTGEMDVQPGISELTGRTQPPAYTSRPFSPWPQGGQTQASGYCFLPQPK</sequence>
<feature type="domain" description="Fibronectin type-III" evidence="11">
    <location>
        <begin position="321"/>
        <end position="416"/>
    </location>
</feature>
<dbReference type="Ensembl" id="ENSATET00000008671.3">
    <property type="protein sequence ID" value="ENSATEP00000008521.1"/>
    <property type="gene ID" value="ENSATEG00000005999.3"/>
</dbReference>
<evidence type="ECO:0000256" key="4">
    <source>
        <dbReference type="ARBA" id="ARBA00022989"/>
    </source>
</evidence>
<evidence type="ECO:0000256" key="7">
    <source>
        <dbReference type="ARBA" id="ARBA00023180"/>
    </source>
</evidence>
<dbReference type="GeneTree" id="ENSGT00940000156569"/>
<protein>
    <recommendedName>
        <fullName evidence="11">Fibronectin type-III domain-containing protein</fullName>
    </recommendedName>
</protein>
<feature type="region of interest" description="Disordered" evidence="8">
    <location>
        <begin position="570"/>
        <end position="592"/>
    </location>
</feature>
<dbReference type="GO" id="GO:0009897">
    <property type="term" value="C:external side of plasma membrane"/>
    <property type="evidence" value="ECO:0007669"/>
    <property type="project" value="TreeGrafter"/>
</dbReference>
<keyword evidence="6" id="KW-0675">Receptor</keyword>
<keyword evidence="4 9" id="KW-1133">Transmembrane helix</keyword>
<reference evidence="12" key="3">
    <citation type="submission" date="2025-09" db="UniProtKB">
        <authorList>
            <consortium name="Ensembl"/>
        </authorList>
    </citation>
    <scope>IDENTIFICATION</scope>
</reference>
<dbReference type="InterPro" id="IPR003961">
    <property type="entry name" value="FN3_dom"/>
</dbReference>
<feature type="compositionally biased region" description="Polar residues" evidence="8">
    <location>
        <begin position="625"/>
        <end position="645"/>
    </location>
</feature>
<dbReference type="InParanoid" id="A0A3Q1IY60"/>
<dbReference type="PROSITE" id="PS50853">
    <property type="entry name" value="FN3"/>
    <property type="match status" value="2"/>
</dbReference>
<comment type="subcellular location">
    <subcellularLocation>
        <location evidence="1">Membrane</location>
        <topology evidence="1">Single-pass type I membrane protein</topology>
    </subcellularLocation>
</comment>
<dbReference type="STRING" id="64144.ENSATEP00000008521"/>